<dbReference type="Gene3D" id="3.30.1490.20">
    <property type="entry name" value="ATP-grasp fold, A domain"/>
    <property type="match status" value="1"/>
</dbReference>
<keyword evidence="9" id="KW-1185">Reference proteome</keyword>
<dbReference type="InterPro" id="IPR016185">
    <property type="entry name" value="PreATP-grasp_dom_sf"/>
</dbReference>
<dbReference type="InterPro" id="IPR054350">
    <property type="entry name" value="PurT/PurK_preATP-grasp"/>
</dbReference>
<dbReference type="Gene3D" id="3.40.50.20">
    <property type="match status" value="1"/>
</dbReference>
<comment type="function">
    <text evidence="4">Catalyzes the ATP-dependent conversion of 5-aminoimidazole ribonucleotide (AIR) and HCO(3)(-) to N5-carboxyaminoimidazole ribonucleotide (N5-CAIR).</text>
</comment>
<dbReference type="PROSITE" id="PS50975">
    <property type="entry name" value="ATP_GRASP"/>
    <property type="match status" value="1"/>
</dbReference>
<dbReference type="Proteomes" id="UP001549112">
    <property type="component" value="Unassembled WGS sequence"/>
</dbReference>
<evidence type="ECO:0000256" key="6">
    <source>
        <dbReference type="SAM" id="MobiDB-lite"/>
    </source>
</evidence>
<keyword evidence="2 4" id="KW-0658">Purine biosynthesis</keyword>
<dbReference type="SUPFAM" id="SSF56059">
    <property type="entry name" value="Glutathione synthetase ATP-binding domain-like"/>
    <property type="match status" value="1"/>
</dbReference>
<dbReference type="NCBIfam" id="NF004676">
    <property type="entry name" value="PRK06019.1-2"/>
    <property type="match status" value="1"/>
</dbReference>
<dbReference type="InterPro" id="IPR011054">
    <property type="entry name" value="Rudment_hybrid_motif"/>
</dbReference>
<dbReference type="Pfam" id="PF17769">
    <property type="entry name" value="PurK_C"/>
    <property type="match status" value="1"/>
</dbReference>
<dbReference type="GO" id="GO:0034028">
    <property type="term" value="F:5-(carboxyamino)imidazole ribonucleotide synthase activity"/>
    <property type="evidence" value="ECO:0007669"/>
    <property type="project" value="UniProtKB-EC"/>
</dbReference>
<dbReference type="NCBIfam" id="NF004679">
    <property type="entry name" value="PRK06019.1-5"/>
    <property type="match status" value="1"/>
</dbReference>
<organism evidence="8 9">
    <name type="scientific">Bartonella japonica</name>
    <dbReference type="NCBI Taxonomy" id="357761"/>
    <lineage>
        <taxon>Bacteria</taxon>
        <taxon>Pseudomonadati</taxon>
        <taxon>Pseudomonadota</taxon>
        <taxon>Alphaproteobacteria</taxon>
        <taxon>Hyphomicrobiales</taxon>
        <taxon>Bartonellaceae</taxon>
        <taxon>Bartonella</taxon>
    </lineage>
</organism>
<keyword evidence="3 4" id="KW-0067">ATP-binding</keyword>
<dbReference type="InterPro" id="IPR011761">
    <property type="entry name" value="ATP-grasp"/>
</dbReference>
<feature type="compositionally biased region" description="Low complexity" evidence="6">
    <location>
        <begin position="13"/>
        <end position="35"/>
    </location>
</feature>
<dbReference type="Pfam" id="PF22660">
    <property type="entry name" value="RS_preATP-grasp-like"/>
    <property type="match status" value="1"/>
</dbReference>
<dbReference type="InterPro" id="IPR005875">
    <property type="entry name" value="PurK"/>
</dbReference>
<comment type="pathway">
    <text evidence="4 5">Purine metabolism; IMP biosynthesis via de novo pathway; 5-amino-1-(5-phospho-D-ribosyl)imidazole-4-carboxylate from 5-amino-1-(5-phospho-D-ribosyl)imidazole (N5-CAIR route): step 1/2.</text>
</comment>
<sequence length="431" mass="47158">MTQSSDIFSSPHAPSMPHTTSASSAPSTLHAPSTPHTTSASIAPSMPHTTSASSAPSTPTSSQKFSTSTILPLRSVIGLIGGGQLARMLCIAAAELGFRTIVFCPEPDCPAAQTANDHIVASYDDTSALDRFISLCDLVTYEFENLSLQTAQYVENAKCVHPSSKALEITQDRLFEKQFLHKQGIRTASWYAVDNHSSLVSALSAFNGYGLLKTRRFGYDGKNQIMLKQSDEQSIDEALTAFHGQPSILEEIVPFLSEISVISARTKQGEHIFYDCSENQHENGILRKSFVPSYVPPNVQRTAQEISVAVMDSLDYVGVLCIEFFVLIDGTLLVNELAPRVHNSGHWTQKACVTSQFEQHIRAICGLPLGSTYRHSNCQMINLLGNNLNDFKYFLKQKDTSVHLYGKSSVQSLRKMGHIIQLTGPATKSSP</sequence>
<evidence type="ECO:0000313" key="9">
    <source>
        <dbReference type="Proteomes" id="UP001549112"/>
    </source>
</evidence>
<accession>A0ABV2FPW3</accession>
<evidence type="ECO:0000259" key="7">
    <source>
        <dbReference type="PROSITE" id="PS50975"/>
    </source>
</evidence>
<dbReference type="InterPro" id="IPR040686">
    <property type="entry name" value="PurK_C"/>
</dbReference>
<name>A0ABV2FPW3_9HYPH</name>
<gene>
    <name evidence="4 5" type="primary">purK</name>
    <name evidence="8" type="ORF">ABID39_001308</name>
</gene>
<feature type="binding site" evidence="4">
    <location>
        <begin position="335"/>
        <end position="336"/>
    </location>
    <ligand>
        <name>ATP</name>
        <dbReference type="ChEBI" id="CHEBI:30616"/>
    </ligand>
</feature>
<feature type="binding site" evidence="4">
    <location>
        <position position="281"/>
    </location>
    <ligand>
        <name>ATP</name>
        <dbReference type="ChEBI" id="CHEBI:30616"/>
    </ligand>
</feature>
<feature type="region of interest" description="Disordered" evidence="6">
    <location>
        <begin position="1"/>
        <end position="66"/>
    </location>
</feature>
<feature type="binding site" evidence="4">
    <location>
        <position position="213"/>
    </location>
    <ligand>
        <name>ATP</name>
        <dbReference type="ChEBI" id="CHEBI:30616"/>
    </ligand>
</feature>
<dbReference type="SUPFAM" id="SSF52440">
    <property type="entry name" value="PreATP-grasp domain"/>
    <property type="match status" value="1"/>
</dbReference>
<comment type="function">
    <text evidence="5">Catalyzes the ATP-dependent conversion of 5-aminoimidazole ribonucleotide (AIR) and HCO(3)- to N5-carboxyaminoimidazole ribonucleotide (N5-CAIR).</text>
</comment>
<feature type="binding site" evidence="4">
    <location>
        <position position="258"/>
    </location>
    <ligand>
        <name>ATP</name>
        <dbReference type="ChEBI" id="CHEBI:30616"/>
    </ligand>
</feature>
<dbReference type="Gene3D" id="3.30.470.20">
    <property type="entry name" value="ATP-grasp fold, B domain"/>
    <property type="match status" value="1"/>
</dbReference>
<evidence type="ECO:0000313" key="8">
    <source>
        <dbReference type="EMBL" id="MET3560602.1"/>
    </source>
</evidence>
<comment type="catalytic activity">
    <reaction evidence="4 5">
        <text>5-amino-1-(5-phospho-beta-D-ribosyl)imidazole + hydrogencarbonate + ATP = 5-carboxyamino-1-(5-phospho-D-ribosyl)imidazole + ADP + phosphate + 2 H(+)</text>
        <dbReference type="Rhea" id="RHEA:19317"/>
        <dbReference type="ChEBI" id="CHEBI:15378"/>
        <dbReference type="ChEBI" id="CHEBI:17544"/>
        <dbReference type="ChEBI" id="CHEBI:30616"/>
        <dbReference type="ChEBI" id="CHEBI:43474"/>
        <dbReference type="ChEBI" id="CHEBI:58730"/>
        <dbReference type="ChEBI" id="CHEBI:137981"/>
        <dbReference type="ChEBI" id="CHEBI:456216"/>
        <dbReference type="EC" id="6.3.4.18"/>
    </reaction>
</comment>
<feature type="domain" description="ATP-grasp" evidence="7">
    <location>
        <begin position="177"/>
        <end position="365"/>
    </location>
</feature>
<comment type="caution">
    <text evidence="4">Lacks conserved residue(s) required for the propagation of feature annotation.</text>
</comment>
<dbReference type="SUPFAM" id="SSF51246">
    <property type="entry name" value="Rudiment single hybrid motif"/>
    <property type="match status" value="1"/>
</dbReference>
<keyword evidence="4 5" id="KW-0436">Ligase</keyword>
<dbReference type="RefSeq" id="WP_354187121.1">
    <property type="nucleotide sequence ID" value="NZ_JBEPLT010000014.1"/>
</dbReference>
<dbReference type="Pfam" id="PF02222">
    <property type="entry name" value="ATP-grasp"/>
    <property type="match status" value="1"/>
</dbReference>
<feature type="binding site" evidence="4">
    <location>
        <position position="173"/>
    </location>
    <ligand>
        <name>ATP</name>
        <dbReference type="ChEBI" id="CHEBI:30616"/>
    </ligand>
</feature>
<comment type="similarity">
    <text evidence="4 5">Belongs to the PurK/PurT family.</text>
</comment>
<dbReference type="EC" id="6.3.4.18" evidence="4 5"/>
<evidence type="ECO:0000256" key="1">
    <source>
        <dbReference type="ARBA" id="ARBA00022741"/>
    </source>
</evidence>
<comment type="subunit">
    <text evidence="4 5">Homodimer.</text>
</comment>
<dbReference type="NCBIfam" id="TIGR01161">
    <property type="entry name" value="purK"/>
    <property type="match status" value="1"/>
</dbReference>
<evidence type="ECO:0000256" key="4">
    <source>
        <dbReference type="HAMAP-Rule" id="MF_01928"/>
    </source>
</evidence>
<evidence type="ECO:0000256" key="5">
    <source>
        <dbReference type="RuleBase" id="RU361200"/>
    </source>
</evidence>
<evidence type="ECO:0000256" key="3">
    <source>
        <dbReference type="ARBA" id="ARBA00022840"/>
    </source>
</evidence>
<dbReference type="EMBL" id="JBEPLT010000014">
    <property type="protein sequence ID" value="MET3560602.1"/>
    <property type="molecule type" value="Genomic_DNA"/>
</dbReference>
<evidence type="ECO:0000256" key="2">
    <source>
        <dbReference type="ARBA" id="ARBA00022755"/>
    </source>
</evidence>
<dbReference type="PANTHER" id="PTHR11609:SF5">
    <property type="entry name" value="PHOSPHORIBOSYLAMINOIMIDAZOLE CARBOXYLASE"/>
    <property type="match status" value="1"/>
</dbReference>
<dbReference type="PANTHER" id="PTHR11609">
    <property type="entry name" value="PURINE BIOSYNTHESIS PROTEIN 6/7, PUR6/7"/>
    <property type="match status" value="1"/>
</dbReference>
<dbReference type="InterPro" id="IPR003135">
    <property type="entry name" value="ATP-grasp_carboxylate-amine"/>
</dbReference>
<dbReference type="HAMAP" id="MF_01928">
    <property type="entry name" value="PurK"/>
    <property type="match status" value="1"/>
</dbReference>
<proteinExistence type="inferred from homology"/>
<comment type="caution">
    <text evidence="8">The sequence shown here is derived from an EMBL/GenBank/DDBJ whole genome shotgun (WGS) entry which is preliminary data.</text>
</comment>
<feature type="compositionally biased region" description="Low complexity" evidence="6">
    <location>
        <begin position="43"/>
        <end position="62"/>
    </location>
</feature>
<reference evidence="8 9" key="1">
    <citation type="submission" date="2024-06" db="EMBL/GenBank/DDBJ databases">
        <title>Genomic Encyclopedia of Type Strains, Phase IV (KMG-IV): sequencing the most valuable type-strain genomes for metagenomic binning, comparative biology and taxonomic classification.</title>
        <authorList>
            <person name="Goeker M."/>
        </authorList>
    </citation>
    <scope>NUCLEOTIDE SEQUENCE [LARGE SCALE GENOMIC DNA]</scope>
    <source>
        <strain evidence="8 9">DSM 23650</strain>
    </source>
</reference>
<protein>
    <recommendedName>
        <fullName evidence="4 5">N5-carboxyaminoimidazole ribonucleotide synthase</fullName>
        <shortName evidence="4 5">N5-CAIR synthase</shortName>
        <ecNumber evidence="4 5">6.3.4.18</ecNumber>
    </recommendedName>
    <alternativeName>
        <fullName evidence="4 5">5-(carboxyamino)imidazole ribonucleotide synthetase</fullName>
    </alternativeName>
</protein>
<dbReference type="InterPro" id="IPR013815">
    <property type="entry name" value="ATP_grasp_subdomain_1"/>
</dbReference>
<keyword evidence="1 4" id="KW-0547">Nucleotide-binding</keyword>
<feature type="binding site" evidence="4">
    <location>
        <begin position="250"/>
        <end position="253"/>
    </location>
    <ligand>
        <name>ATP</name>
        <dbReference type="ChEBI" id="CHEBI:30616"/>
    </ligand>
</feature>